<dbReference type="Pfam" id="PF18044">
    <property type="entry name" value="zf-CCCH_4"/>
    <property type="match status" value="1"/>
</dbReference>
<feature type="region of interest" description="Disordered" evidence="5">
    <location>
        <begin position="220"/>
        <end position="249"/>
    </location>
</feature>
<dbReference type="PANTHER" id="PTHR48125:SF12">
    <property type="entry name" value="AT HOOK TRANSCRIPTION FACTOR FAMILY-RELATED"/>
    <property type="match status" value="1"/>
</dbReference>
<evidence type="ECO:0000256" key="2">
    <source>
        <dbReference type="ARBA" id="ARBA00022771"/>
    </source>
</evidence>
<evidence type="ECO:0000313" key="7">
    <source>
        <dbReference type="EMBL" id="PKX88752.1"/>
    </source>
</evidence>
<dbReference type="STRING" id="1392255.A0A2I1BTT4"/>
<evidence type="ECO:0000256" key="4">
    <source>
        <dbReference type="PROSITE-ProRule" id="PRU00723"/>
    </source>
</evidence>
<feature type="domain" description="C3H1-type" evidence="6">
    <location>
        <begin position="1099"/>
        <end position="1126"/>
    </location>
</feature>
<feature type="compositionally biased region" description="Basic and acidic residues" evidence="5">
    <location>
        <begin position="822"/>
        <end position="835"/>
    </location>
</feature>
<dbReference type="InterPro" id="IPR041367">
    <property type="entry name" value="Znf-CCCH_4"/>
</dbReference>
<feature type="compositionally biased region" description="Low complexity" evidence="5">
    <location>
        <begin position="240"/>
        <end position="249"/>
    </location>
</feature>
<feature type="region of interest" description="Disordered" evidence="5">
    <location>
        <begin position="550"/>
        <end position="899"/>
    </location>
</feature>
<evidence type="ECO:0000313" key="8">
    <source>
        <dbReference type="Proteomes" id="UP000234474"/>
    </source>
</evidence>
<dbReference type="GO" id="GO:0008270">
    <property type="term" value="F:zinc ion binding"/>
    <property type="evidence" value="ECO:0007669"/>
    <property type="project" value="UniProtKB-KW"/>
</dbReference>
<feature type="compositionally biased region" description="Polar residues" evidence="5">
    <location>
        <begin position="1045"/>
        <end position="1056"/>
    </location>
</feature>
<proteinExistence type="predicted"/>
<dbReference type="GeneID" id="36531134"/>
<dbReference type="EMBL" id="MSZS01000012">
    <property type="protein sequence ID" value="PKX88752.1"/>
    <property type="molecule type" value="Genomic_DNA"/>
</dbReference>
<feature type="compositionally biased region" description="Low complexity" evidence="5">
    <location>
        <begin position="335"/>
        <end position="349"/>
    </location>
</feature>
<dbReference type="InterPro" id="IPR036855">
    <property type="entry name" value="Znf_CCCH_sf"/>
</dbReference>
<feature type="region of interest" description="Disordered" evidence="5">
    <location>
        <begin position="1045"/>
        <end position="1097"/>
    </location>
</feature>
<evidence type="ECO:0000256" key="1">
    <source>
        <dbReference type="ARBA" id="ARBA00022723"/>
    </source>
</evidence>
<feature type="compositionally biased region" description="Polar residues" evidence="5">
    <location>
        <begin position="309"/>
        <end position="318"/>
    </location>
</feature>
<organism evidence="7 8">
    <name type="scientific">Aspergillus novofumigatus (strain IBT 16806)</name>
    <dbReference type="NCBI Taxonomy" id="1392255"/>
    <lineage>
        <taxon>Eukaryota</taxon>
        <taxon>Fungi</taxon>
        <taxon>Dikarya</taxon>
        <taxon>Ascomycota</taxon>
        <taxon>Pezizomycotina</taxon>
        <taxon>Eurotiomycetes</taxon>
        <taxon>Eurotiomycetidae</taxon>
        <taxon>Eurotiales</taxon>
        <taxon>Aspergillaceae</taxon>
        <taxon>Aspergillus</taxon>
        <taxon>Aspergillus subgen. Fumigati</taxon>
    </lineage>
</organism>
<evidence type="ECO:0000259" key="6">
    <source>
        <dbReference type="PROSITE" id="PS50103"/>
    </source>
</evidence>
<feature type="compositionally biased region" description="Basic and acidic residues" evidence="5">
    <location>
        <begin position="1059"/>
        <end position="1072"/>
    </location>
</feature>
<feature type="region of interest" description="Disordered" evidence="5">
    <location>
        <begin position="129"/>
        <end position="192"/>
    </location>
</feature>
<sequence length="1127" mass="124073">MDRPSSQGMMPGLHRSSFSPNIGTIWIRYIPVPILHTNIHTPPNSSCISRTSNNNIGNNKLSQWGSAGTIRSSVNSISKGPKCHHIKSMIMASIHRQLLSRGNRIHYNNNNNNNNNRYFRQLHKVHRYPPGQVTFDSRPLPATDNPPYQSYSFPQNFYSSQHMSLPDAFSQSNSPQAPRSQTSQQNHYQSVAHQTPIASYSLPAGYSDGNSMNFMTNYTEPATNVTDDPTINPQILNPAQQSSSNQTSSLQNPFLYVNSADYGRPDDGKLFNFFENDLQVPSVMGQSTSNNRPIPGQNAFEGTFQVNGQNSVDSTLQVKPTEPPKKKARTKTVSKKSTTLAKKSSASESETSDDSDLEIQFPEEPSPIPATRPSEPEAAVEYDTLQAVWSPRNRRPNADKVKNALVAFKDVVKRVRDAWKESSQAMKMAENKDENDRAAQLKKDVVLQRRLMDVVVGTTLEKGHPAIVEKLGEHPMALAAMYSFLLDRHQASDVDGAFTVNILKLLARFGTVDEEVLQKTNIAKLLPRFVKKGGPTVKELSQKILDNAAASTKRKQEATKPAAKEGSATKSSASEAAPAINSRPEITGSKRPREGETNGQDASKRMVVTSNIKPSAKAGNANTNGSVKRPQETAQENKSAAAFSRPKANIIAPKPTSLFGSLISASKRPGTSNAERAAAAAAAAKTSPPAEKKETQAPPPRPTFSFGDIMADLNKQKDPESVEPAEDRPPESEEERQRRLRKEARRKLRVTWKPDESLTEVRLFTHDPDEELGPGDRSQGEIGDIKGEGSALKLHRDLEDLEDDDDGVIREENLMDYTEPSEIDKGDMASEDRSRNYFKRGGTQEPSSPEKQAQDHREANTLMVFYTSPADIPPSPKEPPQTDADEPVAEVTTFGELPDHIKVRQERYYAAVNPKPAPVAAAPPIAQTNQFDISNLLKIIQNASQQQSTPPPPPPPPPQPASQAPMSDLERTISMFRQQQPQVPQIPQFPAVSQAPATQGLDFQKILAVMSAQKQMPPAPIVPQVPPSQPAMAPNLAAIISQFANQNQQAGSSQPSGLHYEDPERKRMRETDGSEESGDDRFGYAKRSKFGAPNKKHPKAGLVPCRYWREGKCLKGDNCTFRHDPLS</sequence>
<keyword evidence="8" id="KW-1185">Reference proteome</keyword>
<dbReference type="PROSITE" id="PS50103">
    <property type="entry name" value="ZF_C3H1"/>
    <property type="match status" value="1"/>
</dbReference>
<feature type="compositionally biased region" description="Basic and acidic residues" evidence="5">
    <location>
        <begin position="714"/>
        <end position="737"/>
    </location>
</feature>
<feature type="zinc finger region" description="C3H1-type" evidence="4">
    <location>
        <begin position="1099"/>
        <end position="1126"/>
    </location>
</feature>
<keyword evidence="3 4" id="KW-0862">Zinc</keyword>
<feature type="region of interest" description="Disordered" evidence="5">
    <location>
        <begin position="938"/>
        <end position="991"/>
    </location>
</feature>
<protein>
    <recommendedName>
        <fullName evidence="6">C3H1-type domain-containing protein</fullName>
    </recommendedName>
</protein>
<feature type="region of interest" description="Disordered" evidence="5">
    <location>
        <begin position="309"/>
        <end position="377"/>
    </location>
</feature>
<dbReference type="OrthoDB" id="4347at2759"/>
<dbReference type="SUPFAM" id="SSF90229">
    <property type="entry name" value="CCCH zinc finger"/>
    <property type="match status" value="1"/>
</dbReference>
<dbReference type="AlphaFoldDB" id="A0A2I1BTT4"/>
<dbReference type="Gene3D" id="4.10.1000.10">
    <property type="entry name" value="Zinc finger, CCCH-type"/>
    <property type="match status" value="1"/>
</dbReference>
<accession>A0A2I1BTT4</accession>
<feature type="compositionally biased region" description="Polar residues" evidence="5">
    <location>
        <begin position="146"/>
        <end position="192"/>
    </location>
</feature>
<evidence type="ECO:0000256" key="5">
    <source>
        <dbReference type="SAM" id="MobiDB-lite"/>
    </source>
</evidence>
<dbReference type="InterPro" id="IPR000571">
    <property type="entry name" value="Znf_CCCH"/>
</dbReference>
<feature type="compositionally biased region" description="Pro residues" evidence="5">
    <location>
        <begin position="949"/>
        <end position="960"/>
    </location>
</feature>
<dbReference type="PANTHER" id="PTHR48125">
    <property type="entry name" value="LP07818P1"/>
    <property type="match status" value="1"/>
</dbReference>
<feature type="compositionally biased region" description="Polar residues" evidence="5">
    <location>
        <begin position="220"/>
        <end position="239"/>
    </location>
</feature>
<keyword evidence="2 4" id="KW-0863">Zinc-finger</keyword>
<dbReference type="OMA" id="YWREGKC"/>
<name>A0A2I1BTT4_ASPN1</name>
<feature type="compositionally biased region" description="Basic residues" evidence="5">
    <location>
        <begin position="1084"/>
        <end position="1097"/>
    </location>
</feature>
<feature type="compositionally biased region" description="Polar residues" evidence="5">
    <location>
        <begin position="620"/>
        <end position="638"/>
    </location>
</feature>
<reference evidence="8" key="1">
    <citation type="journal article" date="2018" name="Proc. Natl. Acad. Sci. U.S.A.">
        <title>Linking secondary metabolites to gene clusters through genome sequencing of six diverse Aspergillus species.</title>
        <authorList>
            <person name="Kaerboelling I."/>
            <person name="Vesth T.C."/>
            <person name="Frisvad J.C."/>
            <person name="Nybo J.L."/>
            <person name="Theobald S."/>
            <person name="Kuo A."/>
            <person name="Bowyer P."/>
            <person name="Matsuda Y."/>
            <person name="Mondo S."/>
            <person name="Lyhne E.K."/>
            <person name="Kogle M.E."/>
            <person name="Clum A."/>
            <person name="Lipzen A."/>
            <person name="Salamov A."/>
            <person name="Ngan C.Y."/>
            <person name="Daum C."/>
            <person name="Chiniquy J."/>
            <person name="Barry K."/>
            <person name="LaButti K."/>
            <person name="Haridas S."/>
            <person name="Simmons B.A."/>
            <person name="Magnuson J.K."/>
            <person name="Mortensen U.H."/>
            <person name="Larsen T.O."/>
            <person name="Grigoriev I.V."/>
            <person name="Baker S.E."/>
            <person name="Andersen M.R."/>
        </authorList>
    </citation>
    <scope>NUCLEOTIDE SEQUENCE [LARGE SCALE GENOMIC DNA]</scope>
    <source>
        <strain evidence="8">IBT 16806</strain>
    </source>
</reference>
<feature type="compositionally biased region" description="Basic residues" evidence="5">
    <location>
        <begin position="738"/>
        <end position="750"/>
    </location>
</feature>
<gene>
    <name evidence="7" type="ORF">P174DRAFT_397690</name>
</gene>
<dbReference type="SMART" id="SM00356">
    <property type="entry name" value="ZnF_C3H1"/>
    <property type="match status" value="1"/>
</dbReference>
<comment type="caution">
    <text evidence="7">The sequence shown here is derived from an EMBL/GenBank/DDBJ whole genome shotgun (WGS) entry which is preliminary data.</text>
</comment>
<keyword evidence="1 4" id="KW-0479">Metal-binding</keyword>
<dbReference type="RefSeq" id="XP_024677347.1">
    <property type="nucleotide sequence ID" value="XM_024823809.1"/>
</dbReference>
<dbReference type="VEuPathDB" id="FungiDB:P174DRAFT_397690"/>
<dbReference type="Proteomes" id="UP000234474">
    <property type="component" value="Unassembled WGS sequence"/>
</dbReference>
<evidence type="ECO:0000256" key="3">
    <source>
        <dbReference type="ARBA" id="ARBA00022833"/>
    </source>
</evidence>
<feature type="compositionally biased region" description="Low complexity" evidence="5">
    <location>
        <begin position="978"/>
        <end position="990"/>
    </location>
</feature>